<gene>
    <name evidence="2" type="ORF">WOLCODRAFT_105294</name>
</gene>
<organism evidence="2 3">
    <name type="scientific">Wolfiporia cocos (strain MD-104)</name>
    <name type="common">Brown rot fungus</name>
    <dbReference type="NCBI Taxonomy" id="742152"/>
    <lineage>
        <taxon>Eukaryota</taxon>
        <taxon>Fungi</taxon>
        <taxon>Dikarya</taxon>
        <taxon>Basidiomycota</taxon>
        <taxon>Agaricomycotina</taxon>
        <taxon>Agaricomycetes</taxon>
        <taxon>Polyporales</taxon>
        <taxon>Phaeolaceae</taxon>
        <taxon>Wolfiporia</taxon>
    </lineage>
</organism>
<dbReference type="EMBL" id="KB468157">
    <property type="protein sequence ID" value="PCH44546.1"/>
    <property type="molecule type" value="Genomic_DNA"/>
</dbReference>
<dbReference type="OrthoDB" id="3222453at2759"/>
<accession>A0A2H3JQX5</accession>
<dbReference type="STRING" id="742152.A0A2H3JQX5"/>
<proteinExistence type="predicted"/>
<feature type="compositionally biased region" description="Polar residues" evidence="1">
    <location>
        <begin position="217"/>
        <end position="238"/>
    </location>
</feature>
<dbReference type="Proteomes" id="UP000218811">
    <property type="component" value="Unassembled WGS sequence"/>
</dbReference>
<evidence type="ECO:0000256" key="1">
    <source>
        <dbReference type="SAM" id="MobiDB-lite"/>
    </source>
</evidence>
<evidence type="ECO:0000313" key="2">
    <source>
        <dbReference type="EMBL" id="PCH44546.1"/>
    </source>
</evidence>
<evidence type="ECO:0000313" key="3">
    <source>
        <dbReference type="Proteomes" id="UP000218811"/>
    </source>
</evidence>
<feature type="region of interest" description="Disordered" evidence="1">
    <location>
        <begin position="275"/>
        <end position="320"/>
    </location>
</feature>
<name>A0A2H3JQX5_WOLCO</name>
<sequence length="333" mass="36927">METAWDVYAKLLWEKGYGYPLWSPEPHEKGEVDIGDVGFIWEGRFYCLLNASKPSDADVNQRWGDLGPFNFQSFRIDPTYQLDDPRRICTRMLSSSSITTFEVSSKAYTCTDDRAALLFLPSGAAHGRSYISKGIKDYIRQNEGEWYRIVAEHTQLDIKQGDLMFVTGWIKTSDYFLAACTHGAHVGSISLDAGIGGKAGISVTISGSKDVAPGWEQRTSLRPHNEDMNQSNASGSDGRQSDRDTNDQCIFIQYHKTKRRGILASLLPKLKASAEFRDPDDPSRGNGGADDCTAFKCDESSSDGRATGASTPYGRIPSTKDVGEFYTDIVHQR</sequence>
<protein>
    <submittedName>
        <fullName evidence="2">Uncharacterized protein</fullName>
    </submittedName>
</protein>
<dbReference type="OMA" id="DWANISW"/>
<dbReference type="AlphaFoldDB" id="A0A2H3JQX5"/>
<feature type="region of interest" description="Disordered" evidence="1">
    <location>
        <begin position="211"/>
        <end position="244"/>
    </location>
</feature>
<keyword evidence="3" id="KW-1185">Reference proteome</keyword>
<reference evidence="2 3" key="1">
    <citation type="journal article" date="2012" name="Science">
        <title>The Paleozoic origin of enzymatic lignin decomposition reconstructed from 31 fungal genomes.</title>
        <authorList>
            <person name="Floudas D."/>
            <person name="Binder M."/>
            <person name="Riley R."/>
            <person name="Barry K."/>
            <person name="Blanchette R.A."/>
            <person name="Henrissat B."/>
            <person name="Martinez A.T."/>
            <person name="Otillar R."/>
            <person name="Spatafora J.W."/>
            <person name="Yadav J.S."/>
            <person name="Aerts A."/>
            <person name="Benoit I."/>
            <person name="Boyd A."/>
            <person name="Carlson A."/>
            <person name="Copeland A."/>
            <person name="Coutinho P.M."/>
            <person name="de Vries R.P."/>
            <person name="Ferreira P."/>
            <person name="Findley K."/>
            <person name="Foster B."/>
            <person name="Gaskell J."/>
            <person name="Glotzer D."/>
            <person name="Gorecki P."/>
            <person name="Heitman J."/>
            <person name="Hesse C."/>
            <person name="Hori C."/>
            <person name="Igarashi K."/>
            <person name="Jurgens J.A."/>
            <person name="Kallen N."/>
            <person name="Kersten P."/>
            <person name="Kohler A."/>
            <person name="Kuees U."/>
            <person name="Kumar T.K.A."/>
            <person name="Kuo A."/>
            <person name="LaButti K."/>
            <person name="Larrondo L.F."/>
            <person name="Lindquist E."/>
            <person name="Ling A."/>
            <person name="Lombard V."/>
            <person name="Lucas S."/>
            <person name="Lundell T."/>
            <person name="Martin R."/>
            <person name="McLaughlin D.J."/>
            <person name="Morgenstern I."/>
            <person name="Morin E."/>
            <person name="Murat C."/>
            <person name="Nagy L.G."/>
            <person name="Nolan M."/>
            <person name="Ohm R.A."/>
            <person name="Patyshakuliyeva A."/>
            <person name="Rokas A."/>
            <person name="Ruiz-Duenas F.J."/>
            <person name="Sabat G."/>
            <person name="Salamov A."/>
            <person name="Samejima M."/>
            <person name="Schmutz J."/>
            <person name="Slot J.C."/>
            <person name="St John F."/>
            <person name="Stenlid J."/>
            <person name="Sun H."/>
            <person name="Sun S."/>
            <person name="Syed K."/>
            <person name="Tsang A."/>
            <person name="Wiebenga A."/>
            <person name="Young D."/>
            <person name="Pisabarro A."/>
            <person name="Eastwood D.C."/>
            <person name="Martin F."/>
            <person name="Cullen D."/>
            <person name="Grigoriev I.V."/>
            <person name="Hibbett D.S."/>
        </authorList>
    </citation>
    <scope>NUCLEOTIDE SEQUENCE [LARGE SCALE GENOMIC DNA]</scope>
    <source>
        <strain evidence="2 3">MD-104</strain>
    </source>
</reference>